<dbReference type="eggNOG" id="COG0782">
    <property type="taxonomic scope" value="Bacteria"/>
</dbReference>
<protein>
    <recommendedName>
        <fullName evidence="2">Transcription elongation factor GreA/GreB C-terminal domain-containing protein</fullName>
    </recommendedName>
</protein>
<reference evidence="3 4" key="1">
    <citation type="journal article" date="2007" name="Nat. Biotechnol.">
        <title>Complete genome sequence of the myxobacterium Sorangium cellulosum.</title>
        <authorList>
            <person name="Schneiker S."/>
            <person name="Perlova O."/>
            <person name="Kaiser O."/>
            <person name="Gerth K."/>
            <person name="Alici A."/>
            <person name="Altmeyer M.O."/>
            <person name="Bartels D."/>
            <person name="Bekel T."/>
            <person name="Beyer S."/>
            <person name="Bode E."/>
            <person name="Bode H.B."/>
            <person name="Bolten C.J."/>
            <person name="Choudhuri J.V."/>
            <person name="Doss S."/>
            <person name="Elnakady Y.A."/>
            <person name="Frank B."/>
            <person name="Gaigalat L."/>
            <person name="Goesmann A."/>
            <person name="Groeger C."/>
            <person name="Gross F."/>
            <person name="Jelsbak L."/>
            <person name="Jelsbak L."/>
            <person name="Kalinowski J."/>
            <person name="Kegler C."/>
            <person name="Knauber T."/>
            <person name="Konietzny S."/>
            <person name="Kopp M."/>
            <person name="Krause L."/>
            <person name="Krug D."/>
            <person name="Linke B."/>
            <person name="Mahmud T."/>
            <person name="Martinez-Arias R."/>
            <person name="McHardy A.C."/>
            <person name="Merai M."/>
            <person name="Meyer F."/>
            <person name="Mormann S."/>
            <person name="Munoz-Dorado J."/>
            <person name="Perez J."/>
            <person name="Pradella S."/>
            <person name="Rachid S."/>
            <person name="Raddatz G."/>
            <person name="Rosenau F."/>
            <person name="Rueckert C."/>
            <person name="Sasse F."/>
            <person name="Scharfe M."/>
            <person name="Schuster S.C."/>
            <person name="Suen G."/>
            <person name="Treuner-Lange A."/>
            <person name="Velicer G.J."/>
            <person name="Vorholter F.-J."/>
            <person name="Weissman K.J."/>
            <person name="Welch R.D."/>
            <person name="Wenzel S.C."/>
            <person name="Whitworth D.E."/>
            <person name="Wilhelm S."/>
            <person name="Wittmann C."/>
            <person name="Bloecker H."/>
            <person name="Puehler A."/>
            <person name="Mueller R."/>
        </authorList>
    </citation>
    <scope>NUCLEOTIDE SEQUENCE [LARGE SCALE GENOMIC DNA]</scope>
    <source>
        <strain evidence="4">So ce56</strain>
    </source>
</reference>
<dbReference type="GO" id="GO:0003677">
    <property type="term" value="F:DNA binding"/>
    <property type="evidence" value="ECO:0007669"/>
    <property type="project" value="InterPro"/>
</dbReference>
<dbReference type="PIRSF" id="PIRSF006092">
    <property type="entry name" value="GreA_GreB"/>
    <property type="match status" value="1"/>
</dbReference>
<dbReference type="GO" id="GO:0070063">
    <property type="term" value="F:RNA polymerase binding"/>
    <property type="evidence" value="ECO:0007669"/>
    <property type="project" value="InterPro"/>
</dbReference>
<evidence type="ECO:0000313" key="4">
    <source>
        <dbReference type="Proteomes" id="UP000002139"/>
    </source>
</evidence>
<evidence type="ECO:0000259" key="2">
    <source>
        <dbReference type="Pfam" id="PF01272"/>
    </source>
</evidence>
<dbReference type="HOGENOM" id="CLU_114442_0_0_7"/>
<dbReference type="InterPro" id="IPR023459">
    <property type="entry name" value="Tscrpt_elong_fac_GreA/B_fam"/>
</dbReference>
<dbReference type="KEGG" id="scl:sce8795"/>
<dbReference type="Gene3D" id="3.10.50.30">
    <property type="entry name" value="Transcription elongation factor, GreA/GreB, C-terminal domain"/>
    <property type="match status" value="1"/>
</dbReference>
<dbReference type="InterPro" id="IPR001437">
    <property type="entry name" value="Tscrpt_elong_fac_GreA/B_C"/>
</dbReference>
<evidence type="ECO:0000313" key="3">
    <source>
        <dbReference type="EMBL" id="CAN98967.1"/>
    </source>
</evidence>
<feature type="region of interest" description="Disordered" evidence="1">
    <location>
        <begin position="29"/>
        <end position="54"/>
    </location>
</feature>
<dbReference type="Pfam" id="PF01272">
    <property type="entry name" value="GreA_GreB"/>
    <property type="match status" value="1"/>
</dbReference>
<dbReference type="BioCyc" id="SCEL448385:SCE_RS45070-MONOMER"/>
<keyword evidence="4" id="KW-1185">Reference proteome</keyword>
<dbReference type="EMBL" id="AM746676">
    <property type="protein sequence ID" value="CAN98967.1"/>
    <property type="molecule type" value="Genomic_DNA"/>
</dbReference>
<dbReference type="InterPro" id="IPR036953">
    <property type="entry name" value="GreA/GreB_C_sf"/>
</dbReference>
<dbReference type="Proteomes" id="UP000002139">
    <property type="component" value="Chromosome"/>
</dbReference>
<evidence type="ECO:0000256" key="1">
    <source>
        <dbReference type="SAM" id="MobiDB-lite"/>
    </source>
</evidence>
<name>A9G528_SORC5</name>
<gene>
    <name evidence="3" type="ordered locus">sce8795</name>
</gene>
<proteinExistence type="predicted"/>
<organism evidence="3 4">
    <name type="scientific">Sorangium cellulosum (strain So ce56)</name>
    <name type="common">Polyangium cellulosum (strain So ce56)</name>
    <dbReference type="NCBI Taxonomy" id="448385"/>
    <lineage>
        <taxon>Bacteria</taxon>
        <taxon>Pseudomonadati</taxon>
        <taxon>Myxococcota</taxon>
        <taxon>Polyangia</taxon>
        <taxon>Polyangiales</taxon>
        <taxon>Polyangiaceae</taxon>
        <taxon>Sorangium</taxon>
    </lineage>
</organism>
<dbReference type="STRING" id="448385.sce8795"/>
<accession>A9G528</accession>
<feature type="domain" description="Transcription elongation factor GreA/GreB C-terminal" evidence="2">
    <location>
        <begin position="129"/>
        <end position="166"/>
    </location>
</feature>
<sequence length="167" mass="17795">MCASMPPAIDKRALLAALKDQLARELERSTERARDAASAVTHEENRAEGDKDMRATEASYVARGHSERVLQIEQALARLGAVTVRDFGPGAGIESSALVELESGKRRALYFLLPAAGGERIQFQGVELQTLATTSPLGASLLGLSEGDEAEVATPQGTRTHLIASVR</sequence>
<dbReference type="SUPFAM" id="SSF54534">
    <property type="entry name" value="FKBP-like"/>
    <property type="match status" value="1"/>
</dbReference>
<dbReference type="AlphaFoldDB" id="A9G528"/>
<dbReference type="GO" id="GO:0032784">
    <property type="term" value="P:regulation of DNA-templated transcription elongation"/>
    <property type="evidence" value="ECO:0007669"/>
    <property type="project" value="InterPro"/>
</dbReference>